<evidence type="ECO:0000259" key="1">
    <source>
        <dbReference type="PROSITE" id="PS50011"/>
    </source>
</evidence>
<dbReference type="InterPro" id="IPR011009">
    <property type="entry name" value="Kinase-like_dom_sf"/>
</dbReference>
<gene>
    <name evidence="2" type="ORF">H2200_003625</name>
</gene>
<evidence type="ECO:0000313" key="3">
    <source>
        <dbReference type="Proteomes" id="UP001172673"/>
    </source>
</evidence>
<dbReference type="Proteomes" id="UP001172673">
    <property type="component" value="Unassembled WGS sequence"/>
</dbReference>
<proteinExistence type="predicted"/>
<sequence length="483" mass="54725">MSSPLYAVYFPELTDPSAPGYLLIRNLGSGVEGTVDLVRRVSDGERFARKKTVPMLPAHEQYHSSEVFFHRQHPLIPALNSSTECKVLADWHPEVDKVKSTVMLSKFCNGGTLADFSDEFALGRRPITELTESILWHVFAAQLTTVMFLHGCNPSLGYTDSHMSNIFLDFPDGSKFPTFFTGDLGHVNPLNPGIWEPTEPGQPRKIKSAESLVPPCEYRESIRCLSDDLGYISANLSHLATFLPTEGPDDPGAYDEDELPNDWSDEFEDCLGFLCEIISHLQLPMPESERQAFRQKYGIHVNPQPCDIREYNRLSELKERVDRHAKESRANDPANTDFSWAKNQVTTPAVWNTPDELLYDCKRTNVAGPFKMAKVDPLSFKVMEIDETEYGICNPEQLEDGMALLAAGPFPPEHFKPDPLKVVPDYPWFEFETVNLQDNNGWNAMFEAEQSLYRELFADVQDGPLWIEAQKLLHQQQSAWNGY</sequence>
<dbReference type="SUPFAM" id="SSF56112">
    <property type="entry name" value="Protein kinase-like (PK-like)"/>
    <property type="match status" value="1"/>
</dbReference>
<dbReference type="InterPro" id="IPR000719">
    <property type="entry name" value="Prot_kinase_dom"/>
</dbReference>
<dbReference type="PROSITE" id="PS50011">
    <property type="entry name" value="PROTEIN_KINASE_DOM"/>
    <property type="match status" value="1"/>
</dbReference>
<comment type="caution">
    <text evidence="2">The sequence shown here is derived from an EMBL/GenBank/DDBJ whole genome shotgun (WGS) entry which is preliminary data.</text>
</comment>
<reference evidence="2" key="1">
    <citation type="submission" date="2022-10" db="EMBL/GenBank/DDBJ databases">
        <title>Culturing micro-colonial fungi from biological soil crusts in the Mojave desert and describing Neophaeococcomyces mojavensis, and introducing the new genera and species Taxawa tesnikishii.</title>
        <authorList>
            <person name="Kurbessoian T."/>
            <person name="Stajich J.E."/>
        </authorList>
    </citation>
    <scope>NUCLEOTIDE SEQUENCE</scope>
    <source>
        <strain evidence="2">TK_41</strain>
    </source>
</reference>
<name>A0AA38XEJ5_9EURO</name>
<feature type="domain" description="Protein kinase" evidence="1">
    <location>
        <begin position="21"/>
        <end position="294"/>
    </location>
</feature>
<dbReference type="GO" id="GO:0005524">
    <property type="term" value="F:ATP binding"/>
    <property type="evidence" value="ECO:0007669"/>
    <property type="project" value="InterPro"/>
</dbReference>
<protein>
    <recommendedName>
        <fullName evidence="1">Protein kinase domain-containing protein</fullName>
    </recommendedName>
</protein>
<organism evidence="2 3">
    <name type="scientific">Cladophialophora chaetospira</name>
    <dbReference type="NCBI Taxonomy" id="386627"/>
    <lineage>
        <taxon>Eukaryota</taxon>
        <taxon>Fungi</taxon>
        <taxon>Dikarya</taxon>
        <taxon>Ascomycota</taxon>
        <taxon>Pezizomycotina</taxon>
        <taxon>Eurotiomycetes</taxon>
        <taxon>Chaetothyriomycetidae</taxon>
        <taxon>Chaetothyriales</taxon>
        <taxon>Herpotrichiellaceae</taxon>
        <taxon>Cladophialophora</taxon>
    </lineage>
</organism>
<accession>A0AA38XEJ5</accession>
<dbReference type="EMBL" id="JAPDRK010000005">
    <property type="protein sequence ID" value="KAJ9612030.1"/>
    <property type="molecule type" value="Genomic_DNA"/>
</dbReference>
<dbReference type="Gene3D" id="1.10.510.10">
    <property type="entry name" value="Transferase(Phosphotransferase) domain 1"/>
    <property type="match status" value="1"/>
</dbReference>
<dbReference type="AlphaFoldDB" id="A0AA38XEJ5"/>
<dbReference type="GO" id="GO:0004672">
    <property type="term" value="F:protein kinase activity"/>
    <property type="evidence" value="ECO:0007669"/>
    <property type="project" value="InterPro"/>
</dbReference>
<evidence type="ECO:0000313" key="2">
    <source>
        <dbReference type="EMBL" id="KAJ9612030.1"/>
    </source>
</evidence>
<keyword evidence="3" id="KW-1185">Reference proteome</keyword>